<dbReference type="RefSeq" id="WP_173659464.1">
    <property type="nucleotide sequence ID" value="NZ_JAOUSE010000027.1"/>
</dbReference>
<proteinExistence type="predicted"/>
<comment type="caution">
    <text evidence="1">The sequence shown here is derived from an EMBL/GenBank/DDBJ whole genome shotgun (WGS) entry which is preliminary data.</text>
</comment>
<sequence>MTDQEANKILDQLANKEISEYIVEKEDFEVFRSVLVHRSDFKHFRGVAKRGGRVLYTYLDDPRS</sequence>
<protein>
    <recommendedName>
        <fullName evidence="3">Abortive phage infection protein</fullName>
    </recommendedName>
</protein>
<dbReference type="Proteomes" id="UP001208656">
    <property type="component" value="Unassembled WGS sequence"/>
</dbReference>
<evidence type="ECO:0008006" key="3">
    <source>
        <dbReference type="Google" id="ProtNLM"/>
    </source>
</evidence>
<evidence type="ECO:0000313" key="1">
    <source>
        <dbReference type="EMBL" id="MCU9594694.1"/>
    </source>
</evidence>
<reference evidence="1 2" key="1">
    <citation type="submission" date="2022-10" db="EMBL/GenBank/DDBJ databases">
        <title>Description of Fervidibacillus gen. nov. in the family Fervidibacillaceae fam. nov. with two species, Fervidibacillus albus sp. nov., and Fervidibacillus halotolerans sp. nov., isolated from tidal flat sediments.</title>
        <authorList>
            <person name="Kwon K.K."/>
            <person name="Yang S.-H."/>
        </authorList>
    </citation>
    <scope>NUCLEOTIDE SEQUENCE [LARGE SCALE GENOMIC DNA]</scope>
    <source>
        <strain evidence="1 2">DSM 23332</strain>
    </source>
</reference>
<keyword evidence="2" id="KW-1185">Reference proteome</keyword>
<accession>A0ABT2WG91</accession>
<name>A0ABT2WG91_9BACI</name>
<dbReference type="EMBL" id="JAOUSE010000027">
    <property type="protein sequence ID" value="MCU9594694.1"/>
    <property type="molecule type" value="Genomic_DNA"/>
</dbReference>
<organism evidence="1 2">
    <name type="scientific">Pallidibacillus thermolactis</name>
    <dbReference type="NCBI Taxonomy" id="251051"/>
    <lineage>
        <taxon>Bacteria</taxon>
        <taxon>Bacillati</taxon>
        <taxon>Bacillota</taxon>
        <taxon>Bacilli</taxon>
        <taxon>Bacillales</taxon>
        <taxon>Bacillaceae</taxon>
        <taxon>Pallidibacillus</taxon>
    </lineage>
</organism>
<evidence type="ECO:0000313" key="2">
    <source>
        <dbReference type="Proteomes" id="UP001208656"/>
    </source>
</evidence>
<gene>
    <name evidence="1" type="ORF">OEV82_09515</name>
</gene>